<keyword evidence="11" id="KW-1185">Reference proteome</keyword>
<keyword evidence="4 7" id="KW-1133">Transmembrane helix</keyword>
<evidence type="ECO:0000256" key="5">
    <source>
        <dbReference type="ARBA" id="ARBA00023136"/>
    </source>
</evidence>
<evidence type="ECO:0000256" key="2">
    <source>
        <dbReference type="ARBA" id="ARBA00022475"/>
    </source>
</evidence>
<dbReference type="PANTHER" id="PTHR30572">
    <property type="entry name" value="MEMBRANE COMPONENT OF TRANSPORTER-RELATED"/>
    <property type="match status" value="1"/>
</dbReference>
<gene>
    <name evidence="10" type="ORF">AXF13_04460</name>
</gene>
<evidence type="ECO:0000256" key="1">
    <source>
        <dbReference type="ARBA" id="ARBA00004651"/>
    </source>
</evidence>
<dbReference type="InterPro" id="IPR025857">
    <property type="entry name" value="MacB_PCD"/>
</dbReference>
<organism evidence="10 11">
    <name type="scientific">Desulfovibrio fairfieldensis</name>
    <dbReference type="NCBI Taxonomy" id="44742"/>
    <lineage>
        <taxon>Bacteria</taxon>
        <taxon>Pseudomonadati</taxon>
        <taxon>Thermodesulfobacteriota</taxon>
        <taxon>Desulfovibrionia</taxon>
        <taxon>Desulfovibrionales</taxon>
        <taxon>Desulfovibrionaceae</taxon>
        <taxon>Desulfovibrio</taxon>
    </lineage>
</organism>
<dbReference type="GO" id="GO:0022857">
    <property type="term" value="F:transmembrane transporter activity"/>
    <property type="evidence" value="ECO:0007669"/>
    <property type="project" value="TreeGrafter"/>
</dbReference>
<name>A0A109W3X0_9BACT</name>
<evidence type="ECO:0000313" key="11">
    <source>
        <dbReference type="Proteomes" id="UP000069241"/>
    </source>
</evidence>
<evidence type="ECO:0000256" key="4">
    <source>
        <dbReference type="ARBA" id="ARBA00022989"/>
    </source>
</evidence>
<evidence type="ECO:0000259" key="9">
    <source>
        <dbReference type="Pfam" id="PF12704"/>
    </source>
</evidence>
<feature type="transmembrane region" description="Helical" evidence="7">
    <location>
        <begin position="353"/>
        <end position="379"/>
    </location>
</feature>
<dbReference type="KEGG" id="dfi:AXF13_04460"/>
<dbReference type="Pfam" id="PF02687">
    <property type="entry name" value="FtsX"/>
    <property type="match status" value="1"/>
</dbReference>
<evidence type="ECO:0000313" key="10">
    <source>
        <dbReference type="EMBL" id="AMD89421.1"/>
    </source>
</evidence>
<dbReference type="GO" id="GO:0005886">
    <property type="term" value="C:plasma membrane"/>
    <property type="evidence" value="ECO:0007669"/>
    <property type="project" value="UniProtKB-SubCell"/>
</dbReference>
<feature type="transmembrane region" description="Helical" evidence="7">
    <location>
        <begin position="270"/>
        <end position="295"/>
    </location>
</feature>
<dbReference type="EMBL" id="CP014229">
    <property type="protein sequence ID" value="AMD89421.1"/>
    <property type="molecule type" value="Genomic_DNA"/>
</dbReference>
<sequence>MIAMSDLFRVSLRQVVRQRGFGVILSIALGITAFIALSVLGREIRYKVGQDMVLMGGVNVIQVYMDDKQYPGQPVREFFPATVDALRALPGVGMVSRNVRDGKGFLLRGEGERSLSVYFIGIDQYFAEVYSLSLTAGRLFSDADMERHSRVCMLGREAARNLYGDPDKAVGKLLFLEKDVFEVVGVVSGVMLGSWSQGGFLPYTTMIDRNWGDGKVTRLFVRAVGWEDVPPLIRLIPEVVREHQAAPYLVIRTQEEQLERIKTTFMWVEALLWLGIAASLMLGGFGIWYGTFAAVRARTREVGLKKAMGGSDTDILAQFLAEALCKSVAGGILGIVVGVTLVEIGSWSLGTGISYPLLVASSLGSIVFSALIGVAGGLYPALQASRMDVVTALRFE</sequence>
<comment type="similarity">
    <text evidence="6">Belongs to the ABC-4 integral membrane protein family.</text>
</comment>
<proteinExistence type="inferred from homology"/>
<feature type="transmembrane region" description="Helical" evidence="7">
    <location>
        <begin position="21"/>
        <end position="40"/>
    </location>
</feature>
<dbReference type="STRING" id="44742.AXF13_04460"/>
<accession>A0A109W3X0</accession>
<dbReference type="AlphaFoldDB" id="A0A109W3X0"/>
<dbReference type="Pfam" id="PF12704">
    <property type="entry name" value="MacB_PCD"/>
    <property type="match status" value="1"/>
</dbReference>
<evidence type="ECO:0000256" key="3">
    <source>
        <dbReference type="ARBA" id="ARBA00022692"/>
    </source>
</evidence>
<dbReference type="RefSeq" id="WP_008684465.1">
    <property type="nucleotide sequence ID" value="NZ_CP014229.1"/>
</dbReference>
<evidence type="ECO:0000256" key="7">
    <source>
        <dbReference type="SAM" id="Phobius"/>
    </source>
</evidence>
<dbReference type="InterPro" id="IPR003838">
    <property type="entry name" value="ABC3_permease_C"/>
</dbReference>
<comment type="subcellular location">
    <subcellularLocation>
        <location evidence="1">Cell membrane</location>
        <topology evidence="1">Multi-pass membrane protein</topology>
    </subcellularLocation>
</comment>
<keyword evidence="2" id="KW-1003">Cell membrane</keyword>
<dbReference type="PANTHER" id="PTHR30572:SF4">
    <property type="entry name" value="ABC TRANSPORTER PERMEASE YTRF"/>
    <property type="match status" value="1"/>
</dbReference>
<protein>
    <submittedName>
        <fullName evidence="10">Macrolide ABC transporter permease</fullName>
    </submittedName>
</protein>
<evidence type="ECO:0000256" key="6">
    <source>
        <dbReference type="ARBA" id="ARBA00038076"/>
    </source>
</evidence>
<dbReference type="Proteomes" id="UP000069241">
    <property type="component" value="Chromosome"/>
</dbReference>
<dbReference type="InterPro" id="IPR050250">
    <property type="entry name" value="Macrolide_Exporter_MacB"/>
</dbReference>
<feature type="domain" description="MacB-like periplasmic core" evidence="9">
    <location>
        <begin position="23"/>
        <end position="223"/>
    </location>
</feature>
<feature type="domain" description="ABC3 transporter permease C-terminal" evidence="8">
    <location>
        <begin position="276"/>
        <end position="388"/>
    </location>
</feature>
<feature type="transmembrane region" description="Helical" evidence="7">
    <location>
        <begin position="315"/>
        <end position="341"/>
    </location>
</feature>
<keyword evidence="5 7" id="KW-0472">Membrane</keyword>
<keyword evidence="3 7" id="KW-0812">Transmembrane</keyword>
<evidence type="ECO:0000259" key="8">
    <source>
        <dbReference type="Pfam" id="PF02687"/>
    </source>
</evidence>
<reference evidence="11" key="1">
    <citation type="submission" date="2016-02" db="EMBL/GenBank/DDBJ databases">
        <authorList>
            <person name="Holder M.E."/>
            <person name="Ajami N.J."/>
            <person name="Petrosino J.F."/>
        </authorList>
    </citation>
    <scope>NUCLEOTIDE SEQUENCE [LARGE SCALE GENOMIC DNA]</scope>
    <source>
        <strain evidence="11">CCUG 45958</strain>
    </source>
</reference>